<dbReference type="EMBL" id="NOZR01000031">
    <property type="protein sequence ID" value="OYN75232.1"/>
    <property type="molecule type" value="Genomic_DNA"/>
</dbReference>
<feature type="region of interest" description="Disordered" evidence="1">
    <location>
        <begin position="230"/>
        <end position="256"/>
    </location>
</feature>
<keyword evidence="2" id="KW-0812">Transmembrane</keyword>
<keyword evidence="2" id="KW-1133">Transmembrane helix</keyword>
<accession>A0A255DE69</accession>
<dbReference type="OrthoDB" id="3825591at2"/>
<evidence type="ECO:0000313" key="4">
    <source>
        <dbReference type="Proteomes" id="UP000216063"/>
    </source>
</evidence>
<comment type="caution">
    <text evidence="3">The sequence shown here is derived from an EMBL/GenBank/DDBJ whole genome shotgun (WGS) entry which is preliminary data.</text>
</comment>
<name>A0A255DE69_9MYCO</name>
<gene>
    <name evidence="3" type="ORF">CG716_26290</name>
</gene>
<feature type="transmembrane region" description="Helical" evidence="2">
    <location>
        <begin position="78"/>
        <end position="99"/>
    </location>
</feature>
<keyword evidence="2" id="KW-0472">Membrane</keyword>
<sequence>MKLLPTPDVTLTDPDVEDALAQAVAVINPLLDILWGTDPFGLKRQSPPNAVSRVLNAADIPGTLAWDDLDVDDRVHWWVWRVGALNTLAVAFPGVLGVVGRRLPIQDLLGFASQAIVLCAVARELGVTDQRRQVRMLASVLCGRDLSVVVHEADRHSPVTIPFSPVGIAKALWTLIGVFDAIGDELAKRPHPRAPFRYVAMLPAVGAVASYLGECGALSRAAKAGRQWIEQQKPPQGDGSARAGDGNRTRVISLED</sequence>
<protein>
    <submittedName>
        <fullName evidence="3">Uncharacterized protein</fullName>
    </submittedName>
</protein>
<evidence type="ECO:0000313" key="3">
    <source>
        <dbReference type="EMBL" id="OYN75232.1"/>
    </source>
</evidence>
<proteinExistence type="predicted"/>
<organism evidence="3 4">
    <name type="scientific">Mycolicibacterium sphagni</name>
    <dbReference type="NCBI Taxonomy" id="1786"/>
    <lineage>
        <taxon>Bacteria</taxon>
        <taxon>Bacillati</taxon>
        <taxon>Actinomycetota</taxon>
        <taxon>Actinomycetes</taxon>
        <taxon>Mycobacteriales</taxon>
        <taxon>Mycobacteriaceae</taxon>
        <taxon>Mycolicibacterium</taxon>
    </lineage>
</organism>
<reference evidence="3 4" key="1">
    <citation type="submission" date="2017-07" db="EMBL/GenBank/DDBJ databases">
        <title>The new phylogeny of genus Mycobacterium.</title>
        <authorList>
            <person name="Tortoli E."/>
            <person name="Trovato A."/>
            <person name="Cirillo D.M."/>
        </authorList>
    </citation>
    <scope>NUCLEOTIDE SEQUENCE [LARGE SCALE GENOMIC DNA]</scope>
    <source>
        <strain evidence="3 4">ATCC 33027</strain>
    </source>
</reference>
<keyword evidence="4" id="KW-1185">Reference proteome</keyword>
<evidence type="ECO:0000256" key="1">
    <source>
        <dbReference type="SAM" id="MobiDB-lite"/>
    </source>
</evidence>
<dbReference type="AlphaFoldDB" id="A0A255DE69"/>
<dbReference type="Proteomes" id="UP000216063">
    <property type="component" value="Unassembled WGS sequence"/>
</dbReference>
<evidence type="ECO:0000256" key="2">
    <source>
        <dbReference type="SAM" id="Phobius"/>
    </source>
</evidence>